<sequence>MTSCIFRRQAKQVRSSKLANDFQVDTSATLDPEFAKTHGLKLSKGVIYETSATPQPDGKRRAGDGVVPYQSLAHVSSWAATGSCKVRTKEIPGAEHRAILNNPDLHAALLDFLVTLPPEPLPDAIPCVEAVPLS</sequence>
<name>A0A2R5GY05_9STRA</name>
<dbReference type="AlphaFoldDB" id="A0A2R5GY05"/>
<dbReference type="InParanoid" id="A0A2R5GY05"/>
<dbReference type="OrthoDB" id="42294at2759"/>
<proteinExistence type="predicted"/>
<keyword evidence="2" id="KW-1185">Reference proteome</keyword>
<accession>A0A2R5GY05</accession>
<dbReference type="EMBL" id="BEYU01000152">
    <property type="protein sequence ID" value="GBG33321.1"/>
    <property type="molecule type" value="Genomic_DNA"/>
</dbReference>
<dbReference type="InterPro" id="IPR029058">
    <property type="entry name" value="AB_hydrolase_fold"/>
</dbReference>
<dbReference type="Gene3D" id="3.40.50.1820">
    <property type="entry name" value="alpha/beta hydrolase"/>
    <property type="match status" value="1"/>
</dbReference>
<gene>
    <name evidence="1" type="ORF">FCC1311_081171</name>
</gene>
<evidence type="ECO:0000313" key="1">
    <source>
        <dbReference type="EMBL" id="GBG33321.1"/>
    </source>
</evidence>
<evidence type="ECO:0000313" key="2">
    <source>
        <dbReference type="Proteomes" id="UP000241890"/>
    </source>
</evidence>
<protein>
    <submittedName>
        <fullName evidence="1">Uncharacterized protein</fullName>
    </submittedName>
</protein>
<comment type="caution">
    <text evidence="1">The sequence shown here is derived from an EMBL/GenBank/DDBJ whole genome shotgun (WGS) entry which is preliminary data.</text>
</comment>
<organism evidence="1 2">
    <name type="scientific">Hondaea fermentalgiana</name>
    <dbReference type="NCBI Taxonomy" id="2315210"/>
    <lineage>
        <taxon>Eukaryota</taxon>
        <taxon>Sar</taxon>
        <taxon>Stramenopiles</taxon>
        <taxon>Bigyra</taxon>
        <taxon>Labyrinthulomycetes</taxon>
        <taxon>Thraustochytrida</taxon>
        <taxon>Thraustochytriidae</taxon>
        <taxon>Hondaea</taxon>
    </lineage>
</organism>
<reference evidence="1 2" key="1">
    <citation type="submission" date="2017-12" db="EMBL/GenBank/DDBJ databases">
        <title>Sequencing, de novo assembly and annotation of complete genome of a new Thraustochytrid species, strain FCC1311.</title>
        <authorList>
            <person name="Sedici K."/>
            <person name="Godart F."/>
            <person name="Aiese Cigliano R."/>
            <person name="Sanseverino W."/>
            <person name="Barakat M."/>
            <person name="Ortet P."/>
            <person name="Marechal E."/>
            <person name="Cagnac O."/>
            <person name="Amato A."/>
        </authorList>
    </citation>
    <scope>NUCLEOTIDE SEQUENCE [LARGE SCALE GENOMIC DNA]</scope>
</reference>
<dbReference type="Proteomes" id="UP000241890">
    <property type="component" value="Unassembled WGS sequence"/>
</dbReference>